<dbReference type="CDD" id="cd03677">
    <property type="entry name" value="MM_CoA_mutase_beta"/>
    <property type="match status" value="1"/>
</dbReference>
<dbReference type="Gene3D" id="3.20.20.240">
    <property type="entry name" value="Methylmalonyl-CoA mutase"/>
    <property type="match status" value="1"/>
</dbReference>
<dbReference type="InterPro" id="IPR016176">
    <property type="entry name" value="Cbl-dep_enz_cat"/>
</dbReference>
<dbReference type="AlphaFoldDB" id="A0A5J4IVS9"/>
<dbReference type="RefSeq" id="WP_151673092.1">
    <property type="nucleotide sequence ID" value="NZ_BKCG01000002.1"/>
</dbReference>
<dbReference type="InterPro" id="IPR006099">
    <property type="entry name" value="MeMalonylCoA_mutase_a/b_cat"/>
</dbReference>
<accession>A0A5J4IVS9</accession>
<dbReference type="EMBL" id="BKCG01000002">
    <property type="protein sequence ID" value="GER59014.1"/>
    <property type="molecule type" value="Genomic_DNA"/>
</dbReference>
<dbReference type="PANTHER" id="PTHR48101">
    <property type="entry name" value="METHYLMALONYL-COA MUTASE, MITOCHONDRIAL-RELATED"/>
    <property type="match status" value="1"/>
</dbReference>
<keyword evidence="3" id="KW-1185">Reference proteome</keyword>
<feature type="domain" description="Methylmalonyl-CoA mutase alpha/beta chain catalytic" evidence="1">
    <location>
        <begin position="150"/>
        <end position="419"/>
    </location>
</feature>
<dbReference type="GO" id="GO:0031419">
    <property type="term" value="F:cobalamin binding"/>
    <property type="evidence" value="ECO:0007669"/>
    <property type="project" value="InterPro"/>
</dbReference>
<evidence type="ECO:0000313" key="2">
    <source>
        <dbReference type="EMBL" id="GER59014.1"/>
    </source>
</evidence>
<dbReference type="OrthoDB" id="9762378at2"/>
<evidence type="ECO:0000259" key="1">
    <source>
        <dbReference type="Pfam" id="PF01642"/>
    </source>
</evidence>
<reference evidence="2 3" key="1">
    <citation type="submission" date="2019-08" db="EMBL/GenBank/DDBJ databases">
        <title>Draft genome sequence of Ulvibacter marinus type strain NBRC 109484.</title>
        <authorList>
            <person name="Kawano K."/>
            <person name="Ushijima N."/>
            <person name="Kihara M."/>
            <person name="Itoh H."/>
        </authorList>
    </citation>
    <scope>NUCLEOTIDE SEQUENCE [LARGE SCALE GENOMIC DNA]</scope>
    <source>
        <strain evidence="2 3">NBRC 109484</strain>
    </source>
</reference>
<gene>
    <name evidence="2" type="primary">mutA</name>
    <name evidence="2" type="ORF">ULMA_11220</name>
</gene>
<dbReference type="PANTHER" id="PTHR48101:SF1">
    <property type="entry name" value="METHYLMALONYL-COA MUTASE, LARGE SUBUNIT"/>
    <property type="match status" value="1"/>
</dbReference>
<sequence length="459" mass="51979">MINTLFSEFDAVSAKAWKQQIQVDLKGADYNDTLIYKSLEGIHVKPFYHNDETPIVKPITGHPTEWFIGQEVFIDNEEIASSIAIDSLKRGAQTLVFKADSPFDIDLFFGNIEIENNYFYANFSFLDTDFTNKLLYYFAERNSTLFCNVDPLGKLAATGNWFTNQHKDHEALNSLLKEHPENHIISVDTTLLQNSGATMVQQLAYSLSQANEYLNHFFGNYKGGKTVPFHITFKVAQGSNYFFEIAKIRALRLLYAALAKEYSVIENCHILATPSTRNKTLYDYNVNMLRSTTECMSAALGGANTIVNTPYDALYHKRNEFGDRISRNQLLILKAESYFGEVSNAADGSYYIESLTNEMAEKALILFKELETKGGFLEGLKEGTILKKIKESAAKEQALFDNGSLVLLGTNKHINKQDMMKDSIELYPFLKQKSGKTLLAPIVTKRLSENIEQERLSHE</sequence>
<dbReference type="Pfam" id="PF01642">
    <property type="entry name" value="MM_CoA_mutase"/>
    <property type="match status" value="1"/>
</dbReference>
<dbReference type="Proteomes" id="UP000326509">
    <property type="component" value="Unassembled WGS sequence"/>
</dbReference>
<organism evidence="2 3">
    <name type="scientific">Patiriisocius marinus</name>
    <dbReference type="NCBI Taxonomy" id="1397112"/>
    <lineage>
        <taxon>Bacteria</taxon>
        <taxon>Pseudomonadati</taxon>
        <taxon>Bacteroidota</taxon>
        <taxon>Flavobacteriia</taxon>
        <taxon>Flavobacteriales</taxon>
        <taxon>Flavobacteriaceae</taxon>
        <taxon>Patiriisocius</taxon>
    </lineage>
</organism>
<evidence type="ECO:0000313" key="3">
    <source>
        <dbReference type="Proteomes" id="UP000326509"/>
    </source>
</evidence>
<protein>
    <submittedName>
        <fullName evidence="2">Methylmalonyl-CoA mutase</fullName>
    </submittedName>
</protein>
<dbReference type="GO" id="GO:0016866">
    <property type="term" value="F:intramolecular transferase activity"/>
    <property type="evidence" value="ECO:0007669"/>
    <property type="project" value="InterPro"/>
</dbReference>
<proteinExistence type="predicted"/>
<name>A0A5J4IVS9_9FLAO</name>
<dbReference type="SUPFAM" id="SSF51703">
    <property type="entry name" value="Cobalamin (vitamin B12)-dependent enzymes"/>
    <property type="match status" value="1"/>
</dbReference>
<comment type="caution">
    <text evidence="2">The sequence shown here is derived from an EMBL/GenBank/DDBJ whole genome shotgun (WGS) entry which is preliminary data.</text>
</comment>